<organism evidence="1 2">
    <name type="scientific">Plakobranchus ocellatus</name>
    <dbReference type="NCBI Taxonomy" id="259542"/>
    <lineage>
        <taxon>Eukaryota</taxon>
        <taxon>Metazoa</taxon>
        <taxon>Spiralia</taxon>
        <taxon>Lophotrochozoa</taxon>
        <taxon>Mollusca</taxon>
        <taxon>Gastropoda</taxon>
        <taxon>Heterobranchia</taxon>
        <taxon>Euthyneura</taxon>
        <taxon>Panpulmonata</taxon>
        <taxon>Sacoglossa</taxon>
        <taxon>Placobranchoidea</taxon>
        <taxon>Plakobranchidae</taxon>
        <taxon>Plakobranchus</taxon>
    </lineage>
</organism>
<sequence>MVSFTIPKVKGQLSAQTVIFAGDSGDWPTGIRSDSDYGNSPSKTDGIANQIQASSDETSARCETRYAMIVATFGND</sequence>
<keyword evidence="2" id="KW-1185">Reference proteome</keyword>
<dbReference type="Proteomes" id="UP000735302">
    <property type="component" value="Unassembled WGS sequence"/>
</dbReference>
<proteinExistence type="predicted"/>
<dbReference type="EMBL" id="BLXT01005884">
    <property type="protein sequence ID" value="GFO27130.1"/>
    <property type="molecule type" value="Genomic_DNA"/>
</dbReference>
<gene>
    <name evidence="1" type="ORF">PoB_005363500</name>
</gene>
<comment type="caution">
    <text evidence="1">The sequence shown here is derived from an EMBL/GenBank/DDBJ whole genome shotgun (WGS) entry which is preliminary data.</text>
</comment>
<name>A0AAV4C385_9GAST</name>
<evidence type="ECO:0000313" key="2">
    <source>
        <dbReference type="Proteomes" id="UP000735302"/>
    </source>
</evidence>
<dbReference type="AlphaFoldDB" id="A0AAV4C385"/>
<reference evidence="1 2" key="1">
    <citation type="journal article" date="2021" name="Elife">
        <title>Chloroplast acquisition without the gene transfer in kleptoplastic sea slugs, Plakobranchus ocellatus.</title>
        <authorList>
            <person name="Maeda T."/>
            <person name="Takahashi S."/>
            <person name="Yoshida T."/>
            <person name="Shimamura S."/>
            <person name="Takaki Y."/>
            <person name="Nagai Y."/>
            <person name="Toyoda A."/>
            <person name="Suzuki Y."/>
            <person name="Arimoto A."/>
            <person name="Ishii H."/>
            <person name="Satoh N."/>
            <person name="Nishiyama T."/>
            <person name="Hasebe M."/>
            <person name="Maruyama T."/>
            <person name="Minagawa J."/>
            <person name="Obokata J."/>
            <person name="Shigenobu S."/>
        </authorList>
    </citation>
    <scope>NUCLEOTIDE SEQUENCE [LARGE SCALE GENOMIC DNA]</scope>
</reference>
<accession>A0AAV4C385</accession>
<protein>
    <submittedName>
        <fullName evidence="1">Uncharacterized protein</fullName>
    </submittedName>
</protein>
<evidence type="ECO:0000313" key="1">
    <source>
        <dbReference type="EMBL" id="GFO27130.1"/>
    </source>
</evidence>